<accession>A0AAE2CNE4</accession>
<protein>
    <recommendedName>
        <fullName evidence="1">RNase H type-1 domain-containing protein</fullName>
    </recommendedName>
</protein>
<sequence>MVFQVLSGSPDTEHAEALASRAAIDLARELGLKEVIIEGDCASVILKLKSSEEDASVVSPIICEAKTILALLDKVEFLHAYRECNSVAHIIAKHSTSHNDGLVNLPTIVVNVIQAELFQHIE</sequence>
<organism evidence="2 3">
    <name type="scientific">Sesamum alatum</name>
    <dbReference type="NCBI Taxonomy" id="300844"/>
    <lineage>
        <taxon>Eukaryota</taxon>
        <taxon>Viridiplantae</taxon>
        <taxon>Streptophyta</taxon>
        <taxon>Embryophyta</taxon>
        <taxon>Tracheophyta</taxon>
        <taxon>Spermatophyta</taxon>
        <taxon>Magnoliopsida</taxon>
        <taxon>eudicotyledons</taxon>
        <taxon>Gunneridae</taxon>
        <taxon>Pentapetalae</taxon>
        <taxon>asterids</taxon>
        <taxon>lamiids</taxon>
        <taxon>Lamiales</taxon>
        <taxon>Pedaliaceae</taxon>
        <taxon>Sesamum</taxon>
    </lineage>
</organism>
<reference evidence="2" key="1">
    <citation type="submission" date="2020-06" db="EMBL/GenBank/DDBJ databases">
        <authorList>
            <person name="Li T."/>
            <person name="Hu X."/>
            <person name="Zhang T."/>
            <person name="Song X."/>
            <person name="Zhang H."/>
            <person name="Dai N."/>
            <person name="Sheng W."/>
            <person name="Hou X."/>
            <person name="Wei L."/>
        </authorList>
    </citation>
    <scope>NUCLEOTIDE SEQUENCE</scope>
    <source>
        <strain evidence="2">3651</strain>
        <tissue evidence="2">Leaf</tissue>
    </source>
</reference>
<dbReference type="GO" id="GO:0003676">
    <property type="term" value="F:nucleic acid binding"/>
    <property type="evidence" value="ECO:0007669"/>
    <property type="project" value="InterPro"/>
</dbReference>
<dbReference type="InterPro" id="IPR052929">
    <property type="entry name" value="RNase_H-like_EbsB-rel"/>
</dbReference>
<dbReference type="Proteomes" id="UP001293254">
    <property type="component" value="Unassembled WGS sequence"/>
</dbReference>
<dbReference type="EMBL" id="JACGWO010000004">
    <property type="protein sequence ID" value="KAK4428570.1"/>
    <property type="molecule type" value="Genomic_DNA"/>
</dbReference>
<dbReference type="InterPro" id="IPR036397">
    <property type="entry name" value="RNaseH_sf"/>
</dbReference>
<dbReference type="InterPro" id="IPR002156">
    <property type="entry name" value="RNaseH_domain"/>
</dbReference>
<dbReference type="AlphaFoldDB" id="A0AAE2CNE4"/>
<evidence type="ECO:0000313" key="2">
    <source>
        <dbReference type="EMBL" id="KAK4428570.1"/>
    </source>
</evidence>
<proteinExistence type="predicted"/>
<dbReference type="Pfam" id="PF13456">
    <property type="entry name" value="RVT_3"/>
    <property type="match status" value="1"/>
</dbReference>
<dbReference type="PANTHER" id="PTHR47074:SF48">
    <property type="entry name" value="POLYNUCLEOTIDYL TRANSFERASE, RIBONUCLEASE H-LIKE SUPERFAMILY PROTEIN"/>
    <property type="match status" value="1"/>
</dbReference>
<gene>
    <name evidence="2" type="ORF">Salat_1156800</name>
</gene>
<dbReference type="GO" id="GO:0004523">
    <property type="term" value="F:RNA-DNA hybrid ribonuclease activity"/>
    <property type="evidence" value="ECO:0007669"/>
    <property type="project" value="InterPro"/>
</dbReference>
<comment type="caution">
    <text evidence="2">The sequence shown here is derived from an EMBL/GenBank/DDBJ whole genome shotgun (WGS) entry which is preliminary data.</text>
</comment>
<dbReference type="Gene3D" id="3.30.420.10">
    <property type="entry name" value="Ribonuclease H-like superfamily/Ribonuclease H"/>
    <property type="match status" value="1"/>
</dbReference>
<reference evidence="2" key="2">
    <citation type="journal article" date="2024" name="Plant">
        <title>Genomic evolution and insights into agronomic trait innovations of Sesamum species.</title>
        <authorList>
            <person name="Miao H."/>
            <person name="Wang L."/>
            <person name="Qu L."/>
            <person name="Liu H."/>
            <person name="Sun Y."/>
            <person name="Le M."/>
            <person name="Wang Q."/>
            <person name="Wei S."/>
            <person name="Zheng Y."/>
            <person name="Lin W."/>
            <person name="Duan Y."/>
            <person name="Cao H."/>
            <person name="Xiong S."/>
            <person name="Wang X."/>
            <person name="Wei L."/>
            <person name="Li C."/>
            <person name="Ma Q."/>
            <person name="Ju M."/>
            <person name="Zhao R."/>
            <person name="Li G."/>
            <person name="Mu C."/>
            <person name="Tian Q."/>
            <person name="Mei H."/>
            <person name="Zhang T."/>
            <person name="Gao T."/>
            <person name="Zhang H."/>
        </authorList>
    </citation>
    <scope>NUCLEOTIDE SEQUENCE</scope>
    <source>
        <strain evidence="2">3651</strain>
    </source>
</reference>
<evidence type="ECO:0000313" key="3">
    <source>
        <dbReference type="Proteomes" id="UP001293254"/>
    </source>
</evidence>
<dbReference type="InterPro" id="IPR044730">
    <property type="entry name" value="RNase_H-like_dom_plant"/>
</dbReference>
<name>A0AAE2CNE4_9LAMI</name>
<keyword evidence="3" id="KW-1185">Reference proteome</keyword>
<feature type="domain" description="RNase H type-1" evidence="1">
    <location>
        <begin position="6"/>
        <end position="94"/>
    </location>
</feature>
<dbReference type="CDD" id="cd06222">
    <property type="entry name" value="RNase_H_like"/>
    <property type="match status" value="1"/>
</dbReference>
<evidence type="ECO:0000259" key="1">
    <source>
        <dbReference type="Pfam" id="PF13456"/>
    </source>
</evidence>
<dbReference type="PANTHER" id="PTHR47074">
    <property type="entry name" value="BNAC02G40300D PROTEIN"/>
    <property type="match status" value="1"/>
</dbReference>